<evidence type="ECO:0000313" key="6">
    <source>
        <dbReference type="Proteomes" id="UP001562425"/>
    </source>
</evidence>
<evidence type="ECO:0000256" key="1">
    <source>
        <dbReference type="PROSITE-ProRule" id="PRU01211"/>
    </source>
</evidence>
<dbReference type="Pfam" id="PF01400">
    <property type="entry name" value="Astacin"/>
    <property type="match status" value="1"/>
</dbReference>
<dbReference type="EMBL" id="JBEHCU010008406">
    <property type="protein sequence ID" value="KAL1383406.1"/>
    <property type="molecule type" value="Genomic_DNA"/>
</dbReference>
<keyword evidence="2" id="KW-0732">Signal</keyword>
<accession>A0ABD1CZL6</accession>
<keyword evidence="1 2" id="KW-0482">Metalloprotease</keyword>
<feature type="chain" id="PRO_5044527810" description="Metalloendopeptidase" evidence="2">
    <location>
        <begin position="24"/>
        <end position="338"/>
    </location>
</feature>
<name>A0ABD1CZL6_CULPP</name>
<dbReference type="GO" id="GO:0004222">
    <property type="term" value="F:metalloendopeptidase activity"/>
    <property type="evidence" value="ECO:0007669"/>
    <property type="project" value="UniProtKB-UniRule"/>
</dbReference>
<keyword evidence="1 2" id="KW-0479">Metal-binding</keyword>
<gene>
    <name evidence="5" type="ORF">pipiens_013133</name>
</gene>
<proteinExistence type="predicted"/>
<dbReference type="InterPro" id="IPR006026">
    <property type="entry name" value="Peptidase_Metallo"/>
</dbReference>
<reference evidence="5 6" key="1">
    <citation type="submission" date="2024-05" db="EMBL/GenBank/DDBJ databases">
        <title>Culex pipiens pipiens assembly and annotation.</title>
        <authorList>
            <person name="Alout H."/>
            <person name="Durand T."/>
        </authorList>
    </citation>
    <scope>NUCLEOTIDE SEQUENCE [LARGE SCALE GENOMIC DNA]</scope>
    <source>
        <strain evidence="5">HA-2024</strain>
        <tissue evidence="5">Whole body</tissue>
    </source>
</reference>
<feature type="region of interest" description="Disordered" evidence="3">
    <location>
        <begin position="309"/>
        <end position="338"/>
    </location>
</feature>
<feature type="domain" description="Peptidase M12A" evidence="4">
    <location>
        <begin position="87"/>
        <end position="290"/>
    </location>
</feature>
<comment type="caution">
    <text evidence="5">The sequence shown here is derived from an EMBL/GenBank/DDBJ whole genome shotgun (WGS) entry which is preliminary data.</text>
</comment>
<keyword evidence="1 2" id="KW-0862">Zinc</keyword>
<evidence type="ECO:0000256" key="2">
    <source>
        <dbReference type="RuleBase" id="RU361183"/>
    </source>
</evidence>
<dbReference type="PROSITE" id="PS51864">
    <property type="entry name" value="ASTACIN"/>
    <property type="match status" value="1"/>
</dbReference>
<evidence type="ECO:0000259" key="4">
    <source>
        <dbReference type="PROSITE" id="PS51864"/>
    </source>
</evidence>
<keyword evidence="1 2" id="KW-0378">Hydrolase</keyword>
<dbReference type="PANTHER" id="PTHR10127:SF883">
    <property type="entry name" value="ZINC METALLOPROTEINASE NAS-8"/>
    <property type="match status" value="1"/>
</dbReference>
<dbReference type="Gene3D" id="3.40.390.10">
    <property type="entry name" value="Collagenase (Catalytic Domain)"/>
    <property type="match status" value="1"/>
</dbReference>
<dbReference type="SUPFAM" id="SSF55486">
    <property type="entry name" value="Metalloproteases ('zincins'), catalytic domain"/>
    <property type="match status" value="1"/>
</dbReference>
<protein>
    <recommendedName>
        <fullName evidence="2">Metalloendopeptidase</fullName>
        <ecNumber evidence="2">3.4.24.-</ecNumber>
    </recommendedName>
</protein>
<dbReference type="PANTHER" id="PTHR10127">
    <property type="entry name" value="DISCOIDIN, CUB, EGF, LAMININ , AND ZINC METALLOPROTEASE DOMAIN CONTAINING"/>
    <property type="match status" value="1"/>
</dbReference>
<comment type="cofactor">
    <cofactor evidence="1 2">
        <name>Zn(2+)</name>
        <dbReference type="ChEBI" id="CHEBI:29105"/>
    </cofactor>
    <text evidence="1 2">Binds 1 zinc ion per subunit.</text>
</comment>
<keyword evidence="1 2" id="KW-0645">Protease</keyword>
<evidence type="ECO:0000313" key="5">
    <source>
        <dbReference type="EMBL" id="KAL1383406.1"/>
    </source>
</evidence>
<feature type="binding site" evidence="1">
    <location>
        <position position="185"/>
    </location>
    <ligand>
        <name>Zn(2+)</name>
        <dbReference type="ChEBI" id="CHEBI:29105"/>
        <note>catalytic</note>
    </ligand>
</feature>
<dbReference type="EC" id="3.4.24.-" evidence="2"/>
<feature type="region of interest" description="Disordered" evidence="3">
    <location>
        <begin position="26"/>
        <end position="51"/>
    </location>
</feature>
<dbReference type="GO" id="GO:0008270">
    <property type="term" value="F:zinc ion binding"/>
    <property type="evidence" value="ECO:0007669"/>
    <property type="project" value="UniProtKB-UniRule"/>
</dbReference>
<feature type="active site" evidence="1">
    <location>
        <position position="186"/>
    </location>
</feature>
<dbReference type="InterPro" id="IPR034035">
    <property type="entry name" value="Astacin-like_dom"/>
</dbReference>
<dbReference type="InterPro" id="IPR024079">
    <property type="entry name" value="MetalloPept_cat_dom_sf"/>
</dbReference>
<dbReference type="AlphaFoldDB" id="A0ABD1CZL6"/>
<organism evidence="5 6">
    <name type="scientific">Culex pipiens pipiens</name>
    <name type="common">Northern house mosquito</name>
    <dbReference type="NCBI Taxonomy" id="38569"/>
    <lineage>
        <taxon>Eukaryota</taxon>
        <taxon>Metazoa</taxon>
        <taxon>Ecdysozoa</taxon>
        <taxon>Arthropoda</taxon>
        <taxon>Hexapoda</taxon>
        <taxon>Insecta</taxon>
        <taxon>Pterygota</taxon>
        <taxon>Neoptera</taxon>
        <taxon>Endopterygota</taxon>
        <taxon>Diptera</taxon>
        <taxon>Nematocera</taxon>
        <taxon>Culicoidea</taxon>
        <taxon>Culicidae</taxon>
        <taxon>Culicinae</taxon>
        <taxon>Culicini</taxon>
        <taxon>Culex</taxon>
        <taxon>Culex</taxon>
    </lineage>
</organism>
<dbReference type="SMART" id="SM00235">
    <property type="entry name" value="ZnMc"/>
    <property type="match status" value="1"/>
</dbReference>
<comment type="caution">
    <text evidence="1">Lacks conserved residue(s) required for the propagation of feature annotation.</text>
</comment>
<feature type="signal peptide" evidence="2">
    <location>
        <begin position="1"/>
        <end position="23"/>
    </location>
</feature>
<feature type="binding site" evidence="1">
    <location>
        <position position="195"/>
    </location>
    <ligand>
        <name>Zn(2+)</name>
        <dbReference type="ChEBI" id="CHEBI:29105"/>
        <note>catalytic</note>
    </ligand>
</feature>
<feature type="compositionally biased region" description="Basic residues" evidence="3">
    <location>
        <begin position="26"/>
        <end position="38"/>
    </location>
</feature>
<dbReference type="GO" id="GO:0006508">
    <property type="term" value="P:proteolysis"/>
    <property type="evidence" value="ECO:0007669"/>
    <property type="project" value="UniProtKB-KW"/>
</dbReference>
<evidence type="ECO:0000256" key="3">
    <source>
        <dbReference type="SAM" id="MobiDB-lite"/>
    </source>
</evidence>
<feature type="binding site" evidence="1">
    <location>
        <position position="189"/>
    </location>
    <ligand>
        <name>Zn(2+)</name>
        <dbReference type="ChEBI" id="CHEBI:29105"/>
        <note>catalytic</note>
    </ligand>
</feature>
<dbReference type="Proteomes" id="UP001562425">
    <property type="component" value="Unassembled WGS sequence"/>
</dbReference>
<keyword evidence="6" id="KW-1185">Reference proteome</keyword>
<sequence>MRHVKFNLCLLISAICLLAAVSGRGRTRRPRTTKHPKRPTSTQHTRPDPAAGARVAEWYEKQLPGLPIEQQNYYQFDVMLPEGKQANSLPTETFKTRLWPGGVVPYVFGDEFTELETFLLNHAIWQFNTQTCIRFVPRTKEPYYITLEKGPTGCWSYTGRYTNNKWNKVNVQSHCFSQGPGMIIHEMMHAVGFHHEFIRPDRDEYIYVNQSATIGWAQVGKNFATKSKVESEVYGTTFDYGSVMMYSRFAAAASASYPVMMNTKPWDGEFGNRTGFSESDLIRLNYMYCNGTAWDNRVRKPFQLPIPLDKGATEVPERPQPPMVINQDEEASMGDLVY</sequence>
<dbReference type="InterPro" id="IPR001506">
    <property type="entry name" value="Peptidase_M12A"/>
</dbReference>
<dbReference type="PRINTS" id="PR00480">
    <property type="entry name" value="ASTACIN"/>
</dbReference>
<dbReference type="CDD" id="cd04280">
    <property type="entry name" value="ZnMc_astacin_like"/>
    <property type="match status" value="1"/>
</dbReference>